<evidence type="ECO:0000313" key="4">
    <source>
        <dbReference type="Proteomes" id="UP000184514"/>
    </source>
</evidence>
<evidence type="ECO:0000313" key="3">
    <source>
        <dbReference type="EMBL" id="OJI92447.1"/>
    </source>
</evidence>
<feature type="transmembrane region" description="Helical" evidence="2">
    <location>
        <begin position="349"/>
        <end position="373"/>
    </location>
</feature>
<name>A0A1L9NT54_9RHOB</name>
<evidence type="ECO:0000256" key="2">
    <source>
        <dbReference type="SAM" id="Phobius"/>
    </source>
</evidence>
<keyword evidence="2" id="KW-0472">Membrane</keyword>
<proteinExistence type="predicted"/>
<protein>
    <recommendedName>
        <fullName evidence="5">Chain length determinant protein</fullName>
    </recommendedName>
</protein>
<dbReference type="GO" id="GO:0005886">
    <property type="term" value="C:plasma membrane"/>
    <property type="evidence" value="ECO:0007669"/>
    <property type="project" value="TreeGrafter"/>
</dbReference>
<accession>A0A1L9NT54</accession>
<dbReference type="EMBL" id="MLCB01000181">
    <property type="protein sequence ID" value="OJI92447.1"/>
    <property type="molecule type" value="Genomic_DNA"/>
</dbReference>
<dbReference type="GO" id="GO:0004713">
    <property type="term" value="F:protein tyrosine kinase activity"/>
    <property type="evidence" value="ECO:0007669"/>
    <property type="project" value="TreeGrafter"/>
</dbReference>
<dbReference type="PANTHER" id="PTHR32309:SF13">
    <property type="entry name" value="FERRIC ENTEROBACTIN TRANSPORT PROTEIN FEPE"/>
    <property type="match status" value="1"/>
</dbReference>
<evidence type="ECO:0000256" key="1">
    <source>
        <dbReference type="SAM" id="Coils"/>
    </source>
</evidence>
<evidence type="ECO:0008006" key="5">
    <source>
        <dbReference type="Google" id="ProtNLM"/>
    </source>
</evidence>
<gene>
    <name evidence="3" type="ORF">PFRI_33170</name>
</gene>
<keyword evidence="2" id="KW-0812">Transmembrane</keyword>
<sequence length="377" mass="42254">MRPLAAPAKRKRRHWGLFWFFIFFVIGPVAAVSWYLYERAADQFASTVAFTVRNEDISSAADILGGLGSTLGGGGGGSSDADILYEFIRSQEMVRTIDAQLDLRRLYTIHREQDPLLTFNPEGTIEDLTSFWLRMVRISYDSGTGLMELRVLAFSATDAKKIAEAIFEESARMINALSAVAREDGTRYAREDLERAIEKVKIAREALTAFRVSNQIVDPSADVQGQMGLLNTLQAQLAEALIELDLLSTSTREGDPRLEQATRRIVVIEARIADERRKFGVGAPGDESYATTIADFERLSVEREFAEQAYAVALSNFNGATAEANRKSRYLAAYVRPTLAERSEFPQRILFILVVGLFSFLFWAIAALVYYSLRDRR</sequence>
<organism evidence="3 4">
    <name type="scientific">Planktotalea frisia</name>
    <dbReference type="NCBI Taxonomy" id="696762"/>
    <lineage>
        <taxon>Bacteria</taxon>
        <taxon>Pseudomonadati</taxon>
        <taxon>Pseudomonadota</taxon>
        <taxon>Alphaproteobacteria</taxon>
        <taxon>Rhodobacterales</taxon>
        <taxon>Paracoccaceae</taxon>
        <taxon>Planktotalea</taxon>
    </lineage>
</organism>
<dbReference type="OrthoDB" id="7800844at2"/>
<dbReference type="InterPro" id="IPR050445">
    <property type="entry name" value="Bact_polysacc_biosynth/exp"/>
</dbReference>
<feature type="coiled-coil region" evidence="1">
    <location>
        <begin position="230"/>
        <end position="278"/>
    </location>
</feature>
<keyword evidence="1" id="KW-0175">Coiled coil</keyword>
<feature type="transmembrane region" description="Helical" evidence="2">
    <location>
        <begin position="16"/>
        <end position="37"/>
    </location>
</feature>
<keyword evidence="2" id="KW-1133">Transmembrane helix</keyword>
<keyword evidence="4" id="KW-1185">Reference proteome</keyword>
<dbReference type="PANTHER" id="PTHR32309">
    <property type="entry name" value="TYROSINE-PROTEIN KINASE"/>
    <property type="match status" value="1"/>
</dbReference>
<dbReference type="AlphaFoldDB" id="A0A1L9NT54"/>
<dbReference type="RefSeq" id="WP_072631839.1">
    <property type="nucleotide sequence ID" value="NZ_MLCB01000181.1"/>
</dbReference>
<dbReference type="STRING" id="696762.PFRI_33170"/>
<comment type="caution">
    <text evidence="3">The sequence shown here is derived from an EMBL/GenBank/DDBJ whole genome shotgun (WGS) entry which is preliminary data.</text>
</comment>
<dbReference type="Proteomes" id="UP000184514">
    <property type="component" value="Unassembled WGS sequence"/>
</dbReference>
<reference evidence="3 4" key="1">
    <citation type="submission" date="2016-10" db="EMBL/GenBank/DDBJ databases">
        <title>Genome sequence of Planktotalea frisia SH6-1.</title>
        <authorList>
            <person name="Poehlein A."/>
            <person name="Bakenhus I."/>
            <person name="Voget S."/>
            <person name="Brinkhoff T."/>
            <person name="Simon M."/>
        </authorList>
    </citation>
    <scope>NUCLEOTIDE SEQUENCE [LARGE SCALE GENOMIC DNA]</scope>
    <source>
        <strain evidence="3 4">SH6-1</strain>
    </source>
</reference>